<evidence type="ECO:0000313" key="4">
    <source>
        <dbReference type="Proteomes" id="UP000317078"/>
    </source>
</evidence>
<feature type="region of interest" description="Disordered" evidence="1">
    <location>
        <begin position="67"/>
        <end position="90"/>
    </location>
</feature>
<dbReference type="RefSeq" id="WP_140886811.1">
    <property type="nucleotide sequence ID" value="NZ_RCZP01000050.1"/>
</dbReference>
<dbReference type="EMBL" id="RCZP01000050">
    <property type="protein sequence ID" value="TPG44831.1"/>
    <property type="molecule type" value="Genomic_DNA"/>
</dbReference>
<dbReference type="AlphaFoldDB" id="A0A502F6X4"/>
<gene>
    <name evidence="3" type="ORF">EAH89_26890</name>
</gene>
<accession>A0A502F6X4</accession>
<feature type="compositionally biased region" description="Low complexity" evidence="1">
    <location>
        <begin position="74"/>
        <end position="90"/>
    </location>
</feature>
<keyword evidence="2" id="KW-1133">Transmembrane helix</keyword>
<organism evidence="3 4">
    <name type="scientific">Muricoccus nepalensis</name>
    <dbReference type="NCBI Taxonomy" id="1854500"/>
    <lineage>
        <taxon>Bacteria</taxon>
        <taxon>Pseudomonadati</taxon>
        <taxon>Pseudomonadota</taxon>
        <taxon>Alphaproteobacteria</taxon>
        <taxon>Acetobacterales</taxon>
        <taxon>Roseomonadaceae</taxon>
        <taxon>Muricoccus</taxon>
    </lineage>
</organism>
<feature type="transmembrane region" description="Helical" evidence="2">
    <location>
        <begin position="19"/>
        <end position="39"/>
    </location>
</feature>
<evidence type="ECO:0000256" key="2">
    <source>
        <dbReference type="SAM" id="Phobius"/>
    </source>
</evidence>
<name>A0A502F6X4_9PROT</name>
<proteinExistence type="predicted"/>
<keyword evidence="4" id="KW-1185">Reference proteome</keyword>
<keyword evidence="2" id="KW-0812">Transmembrane</keyword>
<protein>
    <submittedName>
        <fullName evidence="3">Uncharacterized protein</fullName>
    </submittedName>
</protein>
<evidence type="ECO:0000313" key="3">
    <source>
        <dbReference type="EMBL" id="TPG44831.1"/>
    </source>
</evidence>
<keyword evidence="2" id="KW-0472">Membrane</keyword>
<evidence type="ECO:0000256" key="1">
    <source>
        <dbReference type="SAM" id="MobiDB-lite"/>
    </source>
</evidence>
<dbReference type="Proteomes" id="UP000317078">
    <property type="component" value="Unassembled WGS sequence"/>
</dbReference>
<sequence length="90" mass="8925">MTDFGADIASYGRSGDRKLLGLVSLVSSLAVGIGLYAAVGLAQPTAWPAPQARGAYTVDHRTAGIEGADGQGGAARRVAPGTAAAFHGEG</sequence>
<reference evidence="3 4" key="1">
    <citation type="journal article" date="2019" name="Environ. Microbiol.">
        <title>Species interactions and distinct microbial communities in high Arctic permafrost affected cryosols are associated with the CH4 and CO2 gas fluxes.</title>
        <authorList>
            <person name="Altshuler I."/>
            <person name="Hamel J."/>
            <person name="Turney S."/>
            <person name="Magnuson E."/>
            <person name="Levesque R."/>
            <person name="Greer C."/>
            <person name="Whyte L.G."/>
        </authorList>
    </citation>
    <scope>NUCLEOTIDE SEQUENCE [LARGE SCALE GENOMIC DNA]</scope>
    <source>
        <strain evidence="3 4">S9.3B</strain>
    </source>
</reference>
<comment type="caution">
    <text evidence="3">The sequence shown here is derived from an EMBL/GenBank/DDBJ whole genome shotgun (WGS) entry which is preliminary data.</text>
</comment>